<dbReference type="Proteomes" id="UP001597180">
    <property type="component" value="Unassembled WGS sequence"/>
</dbReference>
<feature type="transmembrane region" description="Helical" evidence="1">
    <location>
        <begin position="93"/>
        <end position="110"/>
    </location>
</feature>
<evidence type="ECO:0000313" key="4">
    <source>
        <dbReference type="Proteomes" id="UP001597180"/>
    </source>
</evidence>
<keyword evidence="4" id="KW-1185">Reference proteome</keyword>
<protein>
    <submittedName>
        <fullName evidence="3">Cell wall-active antibiotics response protein LiaF</fullName>
    </submittedName>
</protein>
<dbReference type="NCBIfam" id="NF040535">
    <property type="entry name" value="LiaF_C_term"/>
    <property type="match status" value="1"/>
</dbReference>
<name>A0ABW3UGI7_9BACL</name>
<sequence length="232" mass="25565">MKSRLNERHHLSGNRGMIKRIGRHPVTLFVVGFAVLYFIAVRYGYGDWLDPLFGLGAGLLVYRYLSRAAAVLPWAYAVVQAAVSLGLSKSGTLMAAAVMGCGYLLLADFSPGRVWKRLQWTGTHIRLDYMEPVRIDRGMGDVRLDLSSAIIPEGEHRVLVERWVGSIVVYVPPDVEVSVVGKAGAGSMDVLGSKSTRFNRCVEYQSEKYSQSGTRLHIVVTTMAGDVAVKYL</sequence>
<dbReference type="Pfam" id="PF09922">
    <property type="entry name" value="LiaF-like_C"/>
    <property type="match status" value="1"/>
</dbReference>
<evidence type="ECO:0000259" key="2">
    <source>
        <dbReference type="Pfam" id="PF09922"/>
    </source>
</evidence>
<gene>
    <name evidence="3" type="primary">liaF</name>
    <name evidence="3" type="ORF">ACFQ4B_00850</name>
</gene>
<feature type="domain" description="Cell wall-active antibiotics response LiaF-like C-terminal" evidence="2">
    <location>
        <begin position="130"/>
        <end position="229"/>
    </location>
</feature>
<proteinExistence type="predicted"/>
<organism evidence="3 4">
    <name type="scientific">Paenibacillus vulneris</name>
    <dbReference type="NCBI Taxonomy" id="1133364"/>
    <lineage>
        <taxon>Bacteria</taxon>
        <taxon>Bacillati</taxon>
        <taxon>Bacillota</taxon>
        <taxon>Bacilli</taxon>
        <taxon>Bacillales</taxon>
        <taxon>Paenibacillaceae</taxon>
        <taxon>Paenibacillus</taxon>
    </lineage>
</organism>
<dbReference type="InterPro" id="IPR024425">
    <property type="entry name" value="LiaF-like_C"/>
</dbReference>
<dbReference type="InterPro" id="IPR047793">
    <property type="entry name" value="LiaF_C"/>
</dbReference>
<dbReference type="RefSeq" id="WP_345586728.1">
    <property type="nucleotide sequence ID" value="NZ_BAABJG010000005.1"/>
</dbReference>
<keyword evidence="1" id="KW-0812">Transmembrane</keyword>
<feature type="transmembrane region" description="Helical" evidence="1">
    <location>
        <begin position="21"/>
        <end position="39"/>
    </location>
</feature>
<evidence type="ECO:0000313" key="3">
    <source>
        <dbReference type="EMBL" id="MFD1218650.1"/>
    </source>
</evidence>
<keyword evidence="1" id="KW-1133">Transmembrane helix</keyword>
<reference evidence="4" key="1">
    <citation type="journal article" date="2019" name="Int. J. Syst. Evol. Microbiol.">
        <title>The Global Catalogue of Microorganisms (GCM) 10K type strain sequencing project: providing services to taxonomists for standard genome sequencing and annotation.</title>
        <authorList>
            <consortium name="The Broad Institute Genomics Platform"/>
            <consortium name="The Broad Institute Genome Sequencing Center for Infectious Disease"/>
            <person name="Wu L."/>
            <person name="Ma J."/>
        </authorList>
    </citation>
    <scope>NUCLEOTIDE SEQUENCE [LARGE SCALE GENOMIC DNA]</scope>
    <source>
        <strain evidence="4">CCUG 53270</strain>
    </source>
</reference>
<accession>A0ABW3UGI7</accession>
<evidence type="ECO:0000256" key="1">
    <source>
        <dbReference type="SAM" id="Phobius"/>
    </source>
</evidence>
<comment type="caution">
    <text evidence="3">The sequence shown here is derived from an EMBL/GenBank/DDBJ whole genome shotgun (WGS) entry which is preliminary data.</text>
</comment>
<dbReference type="EMBL" id="JBHTLU010000004">
    <property type="protein sequence ID" value="MFD1218650.1"/>
    <property type="molecule type" value="Genomic_DNA"/>
</dbReference>
<keyword evidence="1" id="KW-0472">Membrane</keyword>